<dbReference type="GO" id="GO:0003677">
    <property type="term" value="F:DNA binding"/>
    <property type="evidence" value="ECO:0007669"/>
    <property type="project" value="UniProtKB-KW"/>
</dbReference>
<evidence type="ECO:0000256" key="3">
    <source>
        <dbReference type="ARBA" id="ARBA00023082"/>
    </source>
</evidence>
<comment type="caution">
    <text evidence="9">The sequence shown here is derived from an EMBL/GenBank/DDBJ whole genome shotgun (WGS) entry which is preliminary data.</text>
</comment>
<sequence length="199" mass="22839">MLEQVSEADAQSPTTYRTDGPPDLHLEAVDATACLQDLVARFDGRLRRYMASTLSRADTDDAVQDVYARLVRQANRSTPPEFNTTYVFKTAQGVLIDLYRRRRSRDADRHVELDDDLVSDGLTPFEAVRWKQNAELLRAAILSLPREERLVLMLHNIEGERLTYVAHRLGLSRAAVQRLLARALSRCRARLRHSGWYEF</sequence>
<dbReference type="Pfam" id="PF08281">
    <property type="entry name" value="Sigma70_r4_2"/>
    <property type="match status" value="1"/>
</dbReference>
<dbReference type="PANTHER" id="PTHR43133:SF8">
    <property type="entry name" value="RNA POLYMERASE SIGMA FACTOR HI_1459-RELATED"/>
    <property type="match status" value="1"/>
</dbReference>
<gene>
    <name evidence="9" type="ORF">GGR11_000402</name>
</gene>
<name>A0A7W6A0A6_9CAUL</name>
<evidence type="ECO:0000259" key="8">
    <source>
        <dbReference type="Pfam" id="PF08281"/>
    </source>
</evidence>
<dbReference type="InterPro" id="IPR013249">
    <property type="entry name" value="RNA_pol_sigma70_r4_t2"/>
</dbReference>
<accession>A0A7W6A0A6</accession>
<dbReference type="NCBIfam" id="TIGR02937">
    <property type="entry name" value="sigma70-ECF"/>
    <property type="match status" value="1"/>
</dbReference>
<dbReference type="Gene3D" id="1.10.10.10">
    <property type="entry name" value="Winged helix-like DNA-binding domain superfamily/Winged helix DNA-binding domain"/>
    <property type="match status" value="1"/>
</dbReference>
<dbReference type="SUPFAM" id="SSF88659">
    <property type="entry name" value="Sigma3 and sigma4 domains of RNA polymerase sigma factors"/>
    <property type="match status" value="1"/>
</dbReference>
<keyword evidence="3" id="KW-0731">Sigma factor</keyword>
<keyword evidence="2" id="KW-0805">Transcription regulation</keyword>
<organism evidence="9 10">
    <name type="scientific">Brevundimonas mediterranea</name>
    <dbReference type="NCBI Taxonomy" id="74329"/>
    <lineage>
        <taxon>Bacteria</taxon>
        <taxon>Pseudomonadati</taxon>
        <taxon>Pseudomonadota</taxon>
        <taxon>Alphaproteobacteria</taxon>
        <taxon>Caulobacterales</taxon>
        <taxon>Caulobacteraceae</taxon>
        <taxon>Brevundimonas</taxon>
    </lineage>
</organism>
<evidence type="ECO:0000256" key="6">
    <source>
        <dbReference type="SAM" id="MobiDB-lite"/>
    </source>
</evidence>
<protein>
    <submittedName>
        <fullName evidence="9">RNA polymerase sigma-70 factor (ECF subfamily)</fullName>
    </submittedName>
</protein>
<evidence type="ECO:0000313" key="9">
    <source>
        <dbReference type="EMBL" id="MBB3870888.1"/>
    </source>
</evidence>
<dbReference type="CDD" id="cd06171">
    <property type="entry name" value="Sigma70_r4"/>
    <property type="match status" value="1"/>
</dbReference>
<evidence type="ECO:0000256" key="2">
    <source>
        <dbReference type="ARBA" id="ARBA00023015"/>
    </source>
</evidence>
<dbReference type="Gene3D" id="1.10.1740.10">
    <property type="match status" value="1"/>
</dbReference>
<dbReference type="GO" id="GO:0016987">
    <property type="term" value="F:sigma factor activity"/>
    <property type="evidence" value="ECO:0007669"/>
    <property type="project" value="UniProtKB-KW"/>
</dbReference>
<dbReference type="InterPro" id="IPR014284">
    <property type="entry name" value="RNA_pol_sigma-70_dom"/>
</dbReference>
<dbReference type="Proteomes" id="UP000532936">
    <property type="component" value="Unassembled WGS sequence"/>
</dbReference>
<dbReference type="InterPro" id="IPR039425">
    <property type="entry name" value="RNA_pol_sigma-70-like"/>
</dbReference>
<dbReference type="PANTHER" id="PTHR43133">
    <property type="entry name" value="RNA POLYMERASE ECF-TYPE SIGMA FACTO"/>
    <property type="match status" value="1"/>
</dbReference>
<reference evidence="9 10" key="1">
    <citation type="submission" date="2020-08" db="EMBL/GenBank/DDBJ databases">
        <title>Genomic Encyclopedia of Type Strains, Phase IV (KMG-IV): sequencing the most valuable type-strain genomes for metagenomic binning, comparative biology and taxonomic classification.</title>
        <authorList>
            <person name="Goeker M."/>
        </authorList>
    </citation>
    <scope>NUCLEOTIDE SEQUENCE [LARGE SCALE GENOMIC DNA]</scope>
    <source>
        <strain evidence="9 10">DSM 14878</strain>
    </source>
</reference>
<dbReference type="EMBL" id="JACIDA010000001">
    <property type="protein sequence ID" value="MBB3870888.1"/>
    <property type="molecule type" value="Genomic_DNA"/>
</dbReference>
<feature type="domain" description="RNA polymerase sigma factor 70 region 4 type 2" evidence="8">
    <location>
        <begin position="135"/>
        <end position="187"/>
    </location>
</feature>
<evidence type="ECO:0000256" key="4">
    <source>
        <dbReference type="ARBA" id="ARBA00023125"/>
    </source>
</evidence>
<dbReference type="InterPro" id="IPR036388">
    <property type="entry name" value="WH-like_DNA-bd_sf"/>
</dbReference>
<dbReference type="InterPro" id="IPR007627">
    <property type="entry name" value="RNA_pol_sigma70_r2"/>
</dbReference>
<dbReference type="RefSeq" id="WP_183195178.1">
    <property type="nucleotide sequence ID" value="NZ_JACIDA010000001.1"/>
</dbReference>
<feature type="region of interest" description="Disordered" evidence="6">
    <location>
        <begin position="1"/>
        <end position="23"/>
    </location>
</feature>
<evidence type="ECO:0000259" key="7">
    <source>
        <dbReference type="Pfam" id="PF04542"/>
    </source>
</evidence>
<dbReference type="AlphaFoldDB" id="A0A7W6A0A6"/>
<evidence type="ECO:0000256" key="5">
    <source>
        <dbReference type="ARBA" id="ARBA00023163"/>
    </source>
</evidence>
<dbReference type="SUPFAM" id="SSF88946">
    <property type="entry name" value="Sigma2 domain of RNA polymerase sigma factors"/>
    <property type="match status" value="1"/>
</dbReference>
<keyword evidence="5" id="KW-0804">Transcription</keyword>
<evidence type="ECO:0000256" key="1">
    <source>
        <dbReference type="ARBA" id="ARBA00010641"/>
    </source>
</evidence>
<feature type="domain" description="RNA polymerase sigma-70 region 2" evidence="7">
    <location>
        <begin position="39"/>
        <end position="104"/>
    </location>
</feature>
<keyword evidence="4" id="KW-0238">DNA-binding</keyword>
<dbReference type="Pfam" id="PF04542">
    <property type="entry name" value="Sigma70_r2"/>
    <property type="match status" value="1"/>
</dbReference>
<dbReference type="InterPro" id="IPR013324">
    <property type="entry name" value="RNA_pol_sigma_r3/r4-like"/>
</dbReference>
<comment type="similarity">
    <text evidence="1">Belongs to the sigma-70 factor family. ECF subfamily.</text>
</comment>
<dbReference type="GO" id="GO:0006352">
    <property type="term" value="P:DNA-templated transcription initiation"/>
    <property type="evidence" value="ECO:0007669"/>
    <property type="project" value="InterPro"/>
</dbReference>
<evidence type="ECO:0000313" key="10">
    <source>
        <dbReference type="Proteomes" id="UP000532936"/>
    </source>
</evidence>
<proteinExistence type="inferred from homology"/>
<dbReference type="InterPro" id="IPR013325">
    <property type="entry name" value="RNA_pol_sigma_r2"/>
</dbReference>